<evidence type="ECO:0000313" key="2">
    <source>
        <dbReference type="EMBL" id="HIQ62098.1"/>
    </source>
</evidence>
<dbReference type="Pfam" id="PF11007">
    <property type="entry name" value="CotJA"/>
    <property type="match status" value="1"/>
</dbReference>
<proteinExistence type="predicted"/>
<gene>
    <name evidence="2" type="ORF">IAA66_00750</name>
</gene>
<accession>A0A9D0YWH6</accession>
<dbReference type="EMBL" id="DVFI01000010">
    <property type="protein sequence ID" value="HIQ62098.1"/>
    <property type="molecule type" value="Genomic_DNA"/>
</dbReference>
<reference evidence="2" key="2">
    <citation type="journal article" date="2021" name="PeerJ">
        <title>Extensive microbial diversity within the chicken gut microbiome revealed by metagenomics and culture.</title>
        <authorList>
            <person name="Gilroy R."/>
            <person name="Ravi A."/>
            <person name="Getino M."/>
            <person name="Pursley I."/>
            <person name="Horton D.L."/>
            <person name="Alikhan N.F."/>
            <person name="Baker D."/>
            <person name="Gharbi K."/>
            <person name="Hall N."/>
            <person name="Watson M."/>
            <person name="Adriaenssens E.M."/>
            <person name="Foster-Nyarko E."/>
            <person name="Jarju S."/>
            <person name="Secka A."/>
            <person name="Antonio M."/>
            <person name="Oren A."/>
            <person name="Chaudhuri R.R."/>
            <person name="La Ragione R."/>
            <person name="Hildebrand F."/>
            <person name="Pallen M.J."/>
        </authorList>
    </citation>
    <scope>NUCLEOTIDE SEQUENCE</scope>
    <source>
        <strain evidence="2">ChiHile30-977</strain>
    </source>
</reference>
<dbReference type="InterPro" id="IPR020256">
    <property type="entry name" value="Spore_coat_CotJA"/>
</dbReference>
<reference evidence="2" key="1">
    <citation type="submission" date="2020-10" db="EMBL/GenBank/DDBJ databases">
        <authorList>
            <person name="Gilroy R."/>
        </authorList>
    </citation>
    <scope>NUCLEOTIDE SEQUENCE</scope>
    <source>
        <strain evidence="2">ChiHile30-977</strain>
    </source>
</reference>
<dbReference type="Proteomes" id="UP000886819">
    <property type="component" value="Unassembled WGS sequence"/>
</dbReference>
<protein>
    <submittedName>
        <fullName evidence="2">Spore coat associated protein CotJA</fullName>
    </submittedName>
</protein>
<comment type="caution">
    <text evidence="2">The sequence shown here is derived from an EMBL/GenBank/DDBJ whole genome shotgun (WGS) entry which is preliminary data.</text>
</comment>
<name>A0A9D0YWH6_9FIRM</name>
<feature type="compositionally biased region" description="Basic residues" evidence="1">
    <location>
        <begin position="19"/>
        <end position="31"/>
    </location>
</feature>
<dbReference type="AlphaFoldDB" id="A0A9D0YWH6"/>
<evidence type="ECO:0000313" key="3">
    <source>
        <dbReference type="Proteomes" id="UP000886819"/>
    </source>
</evidence>
<sequence>MQAEKPGKAAAHRINAGPAHRRRPPSRPRERRRLLMNTRCERPFCCALACPQDICVDAPLAMAYVPVQCWRSIYGPEDGLLRGTIFAELDLPFGAEGGGRQ</sequence>
<organism evidence="2 3">
    <name type="scientific">Candidatus Avichristensenella intestinipullorum</name>
    <dbReference type="NCBI Taxonomy" id="2840693"/>
    <lineage>
        <taxon>Bacteria</taxon>
        <taxon>Bacillati</taxon>
        <taxon>Bacillota</taxon>
        <taxon>Clostridia</taxon>
        <taxon>Candidatus Avichristensenella</taxon>
    </lineage>
</organism>
<feature type="region of interest" description="Disordered" evidence="1">
    <location>
        <begin position="1"/>
        <end position="31"/>
    </location>
</feature>
<evidence type="ECO:0000256" key="1">
    <source>
        <dbReference type="SAM" id="MobiDB-lite"/>
    </source>
</evidence>